<feature type="region of interest" description="Disordered" evidence="6">
    <location>
        <begin position="391"/>
        <end position="414"/>
    </location>
</feature>
<dbReference type="GO" id="GO:0015031">
    <property type="term" value="P:protein transport"/>
    <property type="evidence" value="ECO:0007669"/>
    <property type="project" value="UniProtKB-KW"/>
</dbReference>
<evidence type="ECO:0000256" key="1">
    <source>
        <dbReference type="ARBA" id="ARBA00004567"/>
    </source>
</evidence>
<feature type="domain" description="RanBD1" evidence="7">
    <location>
        <begin position="285"/>
        <end position="374"/>
    </location>
</feature>
<dbReference type="InterPro" id="IPR011993">
    <property type="entry name" value="PH-like_dom_sf"/>
</dbReference>
<sequence length="486" mass="49280">ISRRTSLTLLSIDMGDERPSDALQPAAKKRAGGARDRDDLDDDTPSVDPGSWIADASATRERRKVHVRRGAGVAATQATQGEQAASANPFAGIALSLSAAATANQPPPEQAQAPTPAEVASAPADADKEAAEGVQAAEVKAADTTAEGGEHPVASTSAPCATTTPTPSIFGGSAGTTSGFASLAAGGTSFGGFGGGAIAGGSTTGGLFGSSTSGGIFGQGILGGGSLFGSTTGTGGFGGGFSFPKLETAGASLGQRLFGGTGGGAEEGGEGEEGAEPFEPSEDPSIKPVVQLPPIQKVTGEENEDTIYAEQGKLYEYDSAASKWLERGNGELRVNVSKDGSWSRMLMRQSGNLHLKLNARVTATMPVQRMQGANGVTFSCVNTAAATDASQQQAAPADAKAEGDEAAGGSSKAGVDLSRTWAFRTKGEEKVLALLAALERAKQMHCKRQDMTGSGKGGEEDMKSDGEEEEEEQDGDDEEEDAANEV</sequence>
<feature type="compositionally biased region" description="Low complexity" evidence="6">
    <location>
        <begin position="70"/>
        <end position="85"/>
    </location>
</feature>
<gene>
    <name evidence="8" type="ORF">Vretifemale_6339</name>
</gene>
<dbReference type="Proteomes" id="UP000747110">
    <property type="component" value="Unassembled WGS sequence"/>
</dbReference>
<dbReference type="GO" id="GO:0005643">
    <property type="term" value="C:nuclear pore"/>
    <property type="evidence" value="ECO:0007669"/>
    <property type="project" value="UniProtKB-SubCell"/>
</dbReference>
<feature type="compositionally biased region" description="Acidic residues" evidence="6">
    <location>
        <begin position="466"/>
        <end position="486"/>
    </location>
</feature>
<dbReference type="PROSITE" id="PS50196">
    <property type="entry name" value="RANBD1"/>
    <property type="match status" value="1"/>
</dbReference>
<dbReference type="Gene3D" id="2.30.29.30">
    <property type="entry name" value="Pleckstrin-homology domain (PH domain)/Phosphotyrosine-binding domain (PTB)"/>
    <property type="match status" value="1"/>
</dbReference>
<feature type="compositionally biased region" description="Low complexity" evidence="6">
    <location>
        <begin position="101"/>
        <end position="124"/>
    </location>
</feature>
<dbReference type="PANTHER" id="PTHR23138">
    <property type="entry name" value="RAN BINDING PROTEIN"/>
    <property type="match status" value="1"/>
</dbReference>
<accession>A0A8J4C8F9</accession>
<dbReference type="Pfam" id="PF00638">
    <property type="entry name" value="Ran_BP1"/>
    <property type="match status" value="1"/>
</dbReference>
<evidence type="ECO:0000256" key="3">
    <source>
        <dbReference type="ARBA" id="ARBA00023010"/>
    </source>
</evidence>
<dbReference type="SMART" id="SM00160">
    <property type="entry name" value="RanBD"/>
    <property type="match status" value="1"/>
</dbReference>
<evidence type="ECO:0000256" key="2">
    <source>
        <dbReference type="ARBA" id="ARBA00022816"/>
    </source>
</evidence>
<dbReference type="InterPro" id="IPR045255">
    <property type="entry name" value="RanBP1-like"/>
</dbReference>
<keyword evidence="5" id="KW-0539">Nucleus</keyword>
<keyword evidence="2" id="KW-0509">mRNA transport</keyword>
<evidence type="ECO:0000313" key="9">
    <source>
        <dbReference type="Proteomes" id="UP000747110"/>
    </source>
</evidence>
<protein>
    <recommendedName>
        <fullName evidence="7">RanBD1 domain-containing protein</fullName>
    </recommendedName>
</protein>
<dbReference type="AlphaFoldDB" id="A0A8J4C8F9"/>
<dbReference type="OrthoDB" id="9991235at2759"/>
<organism evidence="8 9">
    <name type="scientific">Volvox reticuliferus</name>
    <dbReference type="NCBI Taxonomy" id="1737510"/>
    <lineage>
        <taxon>Eukaryota</taxon>
        <taxon>Viridiplantae</taxon>
        <taxon>Chlorophyta</taxon>
        <taxon>core chlorophytes</taxon>
        <taxon>Chlorophyceae</taxon>
        <taxon>CS clade</taxon>
        <taxon>Chlamydomonadales</taxon>
        <taxon>Volvocaceae</taxon>
        <taxon>Volvox</taxon>
    </lineage>
</organism>
<keyword evidence="2" id="KW-0813">Transport</keyword>
<keyword evidence="4" id="KW-0906">Nuclear pore complex</keyword>
<feature type="region of interest" description="Disordered" evidence="6">
    <location>
        <begin position="443"/>
        <end position="486"/>
    </location>
</feature>
<dbReference type="GO" id="GO:0051028">
    <property type="term" value="P:mRNA transport"/>
    <property type="evidence" value="ECO:0007669"/>
    <property type="project" value="UniProtKB-KW"/>
</dbReference>
<evidence type="ECO:0000259" key="7">
    <source>
        <dbReference type="PROSITE" id="PS50196"/>
    </source>
</evidence>
<evidence type="ECO:0000313" key="8">
    <source>
        <dbReference type="EMBL" id="GIL76751.1"/>
    </source>
</evidence>
<keyword evidence="4" id="KW-0653">Protein transport</keyword>
<dbReference type="InterPro" id="IPR000156">
    <property type="entry name" value="Ran_bind_dom"/>
</dbReference>
<comment type="subcellular location">
    <subcellularLocation>
        <location evidence="1">Nucleus</location>
        <location evidence="1">Nuclear pore complex</location>
    </subcellularLocation>
</comment>
<evidence type="ECO:0000256" key="6">
    <source>
        <dbReference type="SAM" id="MobiDB-lite"/>
    </source>
</evidence>
<comment type="caution">
    <text evidence="8">The sequence shown here is derived from an EMBL/GenBank/DDBJ whole genome shotgun (WGS) entry which is preliminary data.</text>
</comment>
<feature type="region of interest" description="Disordered" evidence="6">
    <location>
        <begin position="1"/>
        <end position="85"/>
    </location>
</feature>
<feature type="region of interest" description="Disordered" evidence="6">
    <location>
        <begin position="101"/>
        <end position="133"/>
    </location>
</feature>
<dbReference type="PANTHER" id="PTHR23138:SF142">
    <property type="entry name" value="RAN-BINDING PROTEIN 3B-RELATED"/>
    <property type="match status" value="1"/>
</dbReference>
<reference evidence="8" key="1">
    <citation type="journal article" date="2021" name="Proc. Natl. Acad. Sci. U.S.A.">
        <title>Three genomes in the algal genus Volvox reveal the fate of a haploid sex-determining region after a transition to homothallism.</title>
        <authorList>
            <person name="Yamamoto K."/>
            <person name="Hamaji T."/>
            <person name="Kawai-Toyooka H."/>
            <person name="Matsuzaki R."/>
            <person name="Takahashi F."/>
            <person name="Nishimura Y."/>
            <person name="Kawachi M."/>
            <person name="Noguchi H."/>
            <person name="Minakuchi Y."/>
            <person name="Umen J.G."/>
            <person name="Toyoda A."/>
            <person name="Nozaki H."/>
        </authorList>
    </citation>
    <scope>NUCLEOTIDE SEQUENCE</scope>
    <source>
        <strain evidence="8">NIES-3786</strain>
    </source>
</reference>
<feature type="compositionally biased region" description="Acidic residues" evidence="6">
    <location>
        <begin position="267"/>
        <end position="282"/>
    </location>
</feature>
<keyword evidence="3" id="KW-0811">Translocation</keyword>
<dbReference type="SUPFAM" id="SSF50729">
    <property type="entry name" value="PH domain-like"/>
    <property type="match status" value="1"/>
</dbReference>
<keyword evidence="9" id="KW-1185">Reference proteome</keyword>
<evidence type="ECO:0000256" key="5">
    <source>
        <dbReference type="ARBA" id="ARBA00023242"/>
    </source>
</evidence>
<name>A0A8J4C8F9_9CHLO</name>
<proteinExistence type="predicted"/>
<feature type="region of interest" description="Disordered" evidence="6">
    <location>
        <begin position="258"/>
        <end position="286"/>
    </location>
</feature>
<feature type="non-terminal residue" evidence="8">
    <location>
        <position position="486"/>
    </location>
</feature>
<evidence type="ECO:0000256" key="4">
    <source>
        <dbReference type="ARBA" id="ARBA00023132"/>
    </source>
</evidence>
<dbReference type="EMBL" id="BNCP01000009">
    <property type="protein sequence ID" value="GIL76751.1"/>
    <property type="molecule type" value="Genomic_DNA"/>
</dbReference>